<dbReference type="EMBL" id="AJYB01000042">
    <property type="protein sequence ID" value="EIM06063.1"/>
    <property type="molecule type" value="Genomic_DNA"/>
</dbReference>
<dbReference type="Gene3D" id="3.60.10.10">
    <property type="entry name" value="Endonuclease/exonuclease/phosphatase"/>
    <property type="match status" value="1"/>
</dbReference>
<name>A0AA87IJK3_9BACL</name>
<evidence type="ECO:0000259" key="2">
    <source>
        <dbReference type="Pfam" id="PF03372"/>
    </source>
</evidence>
<dbReference type="GO" id="GO:0004519">
    <property type="term" value="F:endonuclease activity"/>
    <property type="evidence" value="ECO:0007669"/>
    <property type="project" value="UniProtKB-KW"/>
</dbReference>
<proteinExistence type="predicted"/>
<dbReference type="InterPro" id="IPR036691">
    <property type="entry name" value="Endo/exonu/phosph_ase_sf"/>
</dbReference>
<dbReference type="Proteomes" id="UP000004725">
    <property type="component" value="Unassembled WGS sequence"/>
</dbReference>
<dbReference type="AlphaFoldDB" id="A0AA87IJK3"/>
<dbReference type="RefSeq" id="WP_006830598.1">
    <property type="nucleotide sequence ID" value="NZ_AJYB01000042.1"/>
</dbReference>
<dbReference type="PANTHER" id="PTHR15822:SF23">
    <property type="entry name" value="ENDONUCLEASE_EXONUCLEASE_PHOSPHATASE FAMILY PROTEIN"/>
    <property type="match status" value="1"/>
</dbReference>
<reference evidence="3 4" key="1">
    <citation type="journal article" date="2012" name="J. Bacteriol.">
        <title>Genome Sequence of the Antarctic Psychrophile Bacterium Planococcus antarcticus DSM 14505.</title>
        <authorList>
            <person name="Margolles A."/>
            <person name="Gueimonde M."/>
            <person name="Sanchez B."/>
        </authorList>
    </citation>
    <scope>NUCLEOTIDE SEQUENCE [LARGE SCALE GENOMIC DNA]</scope>
    <source>
        <strain evidence="3 4">DSM 14505</strain>
    </source>
</reference>
<gene>
    <name evidence="3" type="ORF">A1A1_13172</name>
</gene>
<dbReference type="InterPro" id="IPR005135">
    <property type="entry name" value="Endo/exonuclease/phosphatase"/>
</dbReference>
<keyword evidence="1" id="KW-0378">Hydrolase</keyword>
<comment type="caution">
    <text evidence="3">The sequence shown here is derived from an EMBL/GenBank/DDBJ whole genome shotgun (WGS) entry which is preliminary data.</text>
</comment>
<dbReference type="SUPFAM" id="SSF56219">
    <property type="entry name" value="DNase I-like"/>
    <property type="match status" value="1"/>
</dbReference>
<organism evidence="3 4">
    <name type="scientific">Planococcus antarcticus DSM 14505</name>
    <dbReference type="NCBI Taxonomy" id="1185653"/>
    <lineage>
        <taxon>Bacteria</taxon>
        <taxon>Bacillati</taxon>
        <taxon>Bacillota</taxon>
        <taxon>Bacilli</taxon>
        <taxon>Bacillales</taxon>
        <taxon>Caryophanaceae</taxon>
        <taxon>Planococcus</taxon>
    </lineage>
</organism>
<dbReference type="CDD" id="cd09079">
    <property type="entry name" value="RgfB-like"/>
    <property type="match status" value="1"/>
</dbReference>
<dbReference type="Pfam" id="PF03372">
    <property type="entry name" value="Exo_endo_phos"/>
    <property type="match status" value="1"/>
</dbReference>
<keyword evidence="3" id="KW-0255">Endonuclease</keyword>
<accession>A0AA87IJK3</accession>
<sequence>MKLLTLNCHSWHEENQHDKIRHLAETIKEKDYDVIALQEVNQSIHAELLYGDIKKDNFGIILLQELEKIGIKDYLLVWSFSHLVYGIYEEGVAILTKHPILAEDAFFVSQSTDNTYWKTRKIVGVQIHYQGVPISFYSCHMGWWIDEDEPFKQQADRLLQQINKDGLAFLMGDFNNSASLSQEGYDYLIGQELHDTYELAEHKDHGTTVEGKITGWNDNKEDLRIDLILANSPINVQSSRVIFNNRNKSVISDHFGVEAKVVIPRASSRESLQ</sequence>
<protein>
    <submittedName>
        <fullName evidence="3">Endonuclease/exonuclease/phosphatase</fullName>
    </submittedName>
</protein>
<evidence type="ECO:0000313" key="3">
    <source>
        <dbReference type="EMBL" id="EIM06063.1"/>
    </source>
</evidence>
<dbReference type="PANTHER" id="PTHR15822">
    <property type="entry name" value="TRAF AND TNF RECEPTOR-ASSOCIATED PROTEIN"/>
    <property type="match status" value="1"/>
</dbReference>
<dbReference type="GO" id="GO:0016787">
    <property type="term" value="F:hydrolase activity"/>
    <property type="evidence" value="ECO:0007669"/>
    <property type="project" value="UniProtKB-KW"/>
</dbReference>
<evidence type="ECO:0000256" key="1">
    <source>
        <dbReference type="ARBA" id="ARBA00022801"/>
    </source>
</evidence>
<evidence type="ECO:0000313" key="4">
    <source>
        <dbReference type="Proteomes" id="UP000004725"/>
    </source>
</evidence>
<feature type="domain" description="Endonuclease/exonuclease/phosphatase" evidence="2">
    <location>
        <begin position="17"/>
        <end position="254"/>
    </location>
</feature>
<keyword evidence="3" id="KW-0540">Nuclease</keyword>
<dbReference type="InterPro" id="IPR051547">
    <property type="entry name" value="TDP2-like"/>
</dbReference>